<protein>
    <submittedName>
        <fullName evidence="3">Protein transport protein sec1</fullName>
    </submittedName>
</protein>
<dbReference type="EMBL" id="GBHO01017029">
    <property type="protein sequence ID" value="JAG26575.1"/>
    <property type="molecule type" value="Transcribed_RNA"/>
</dbReference>
<dbReference type="SUPFAM" id="SSF56815">
    <property type="entry name" value="Sec1/munc18-like (SM) proteins"/>
    <property type="match status" value="1"/>
</dbReference>
<dbReference type="Pfam" id="PF00995">
    <property type="entry name" value="Sec1"/>
    <property type="match status" value="1"/>
</dbReference>
<reference evidence="3" key="2">
    <citation type="submission" date="2014-07" db="EMBL/GenBank/DDBJ databases">
        <authorList>
            <person name="Hull J."/>
        </authorList>
    </citation>
    <scope>NUCLEOTIDE SEQUENCE</scope>
</reference>
<dbReference type="Gene3D" id="3.40.50.1910">
    <property type="match status" value="1"/>
</dbReference>
<sequence>MDIACLSSELGACAQIRQLTAKEGQVKYHDSDLNGRDSPQFAVDSSDNNNNISAGNTGGSLLGFGTRFGSKMKSMRKSYDTSSQINRDHSCVSFGNSSTSINNNSYGMKNRDNFTKDPFRNQAFLLLNTACRNAINSADFPMLNGEMLQGNSNAVNNRSNGLGVGKRTLRMGLAQLQQNNTIKSNKDTYNTIASTLCNPADTSLTLDLGHEGQYPLQDPSKIILFIIGGVTCGEMRAAYEISIKHGRECIIGSTSLLRPDGFVAQLKTLHT</sequence>
<organism evidence="3">
    <name type="scientific">Lygus hesperus</name>
    <name type="common">Western plant bug</name>
    <dbReference type="NCBI Taxonomy" id="30085"/>
    <lineage>
        <taxon>Eukaryota</taxon>
        <taxon>Metazoa</taxon>
        <taxon>Ecdysozoa</taxon>
        <taxon>Arthropoda</taxon>
        <taxon>Hexapoda</taxon>
        <taxon>Insecta</taxon>
        <taxon>Pterygota</taxon>
        <taxon>Neoptera</taxon>
        <taxon>Paraneoptera</taxon>
        <taxon>Hemiptera</taxon>
        <taxon>Heteroptera</taxon>
        <taxon>Panheteroptera</taxon>
        <taxon>Cimicomorpha</taxon>
        <taxon>Miridae</taxon>
        <taxon>Mirini</taxon>
        <taxon>Lygus</taxon>
    </lineage>
</organism>
<proteinExistence type="inferred from homology"/>
<dbReference type="InterPro" id="IPR001619">
    <property type="entry name" value="Sec1-like"/>
</dbReference>
<dbReference type="EMBL" id="GDHC01014290">
    <property type="protein sequence ID" value="JAQ04339.1"/>
    <property type="molecule type" value="Transcribed_RNA"/>
</dbReference>
<evidence type="ECO:0000256" key="1">
    <source>
        <dbReference type="ARBA" id="ARBA00009884"/>
    </source>
</evidence>
<name>A0A0A9YAL5_LYGHE</name>
<gene>
    <name evidence="3" type="primary">sec1_0</name>
    <name evidence="4" type="synonym">sec1_1</name>
    <name evidence="3" type="ORF">CM83_15038</name>
    <name evidence="4" type="ORF">g.99433</name>
</gene>
<feature type="region of interest" description="Disordered" evidence="2">
    <location>
        <begin position="29"/>
        <end position="56"/>
    </location>
</feature>
<evidence type="ECO:0000313" key="4">
    <source>
        <dbReference type="EMBL" id="JAQ04339.1"/>
    </source>
</evidence>
<dbReference type="AlphaFoldDB" id="A0A0A9YAL5"/>
<reference evidence="3" key="1">
    <citation type="journal article" date="2014" name="PLoS ONE">
        <title>Transcriptome-Based Identification of ABC Transporters in the Western Tarnished Plant Bug Lygus hesperus.</title>
        <authorList>
            <person name="Hull J.J."/>
            <person name="Chaney K."/>
            <person name="Geib S.M."/>
            <person name="Fabrick J.A."/>
            <person name="Brent C.S."/>
            <person name="Walsh D."/>
            <person name="Lavine L.C."/>
        </authorList>
    </citation>
    <scope>NUCLEOTIDE SEQUENCE</scope>
</reference>
<feature type="compositionally biased region" description="Polar residues" evidence="2">
    <location>
        <begin position="43"/>
        <end position="55"/>
    </location>
</feature>
<reference evidence="4" key="3">
    <citation type="journal article" date="2016" name="Gigascience">
        <title>De novo construction of an expanded transcriptome assembly for the western tarnished plant bug, Lygus hesperus.</title>
        <authorList>
            <person name="Tassone E.E."/>
            <person name="Geib S.M."/>
            <person name="Hall B."/>
            <person name="Fabrick J.A."/>
            <person name="Brent C.S."/>
            <person name="Hull J.J."/>
        </authorList>
    </citation>
    <scope>NUCLEOTIDE SEQUENCE</scope>
</reference>
<comment type="similarity">
    <text evidence="1">Belongs to the STXBP/unc-18/SEC1 family.</text>
</comment>
<dbReference type="PANTHER" id="PTHR11679">
    <property type="entry name" value="VESICLE PROTEIN SORTING-ASSOCIATED"/>
    <property type="match status" value="1"/>
</dbReference>
<accession>A0A0A9YAL5</accession>
<dbReference type="InterPro" id="IPR027482">
    <property type="entry name" value="Sec1-like_dom2"/>
</dbReference>
<dbReference type="GO" id="GO:0016192">
    <property type="term" value="P:vesicle-mediated transport"/>
    <property type="evidence" value="ECO:0007669"/>
    <property type="project" value="InterPro"/>
</dbReference>
<evidence type="ECO:0000313" key="3">
    <source>
        <dbReference type="EMBL" id="JAG26575.1"/>
    </source>
</evidence>
<dbReference type="InterPro" id="IPR036045">
    <property type="entry name" value="Sec1-like_sf"/>
</dbReference>
<evidence type="ECO:0000256" key="2">
    <source>
        <dbReference type="SAM" id="MobiDB-lite"/>
    </source>
</evidence>